<evidence type="ECO:0000313" key="3">
    <source>
        <dbReference type="EMBL" id="KAH7133407.1"/>
    </source>
</evidence>
<dbReference type="OrthoDB" id="1669814at2759"/>
<name>A0A9P9EA87_9HYPO</name>
<dbReference type="Proteomes" id="UP000717696">
    <property type="component" value="Unassembled WGS sequence"/>
</dbReference>
<dbReference type="AlphaFoldDB" id="A0A9P9EA87"/>
<reference evidence="3" key="1">
    <citation type="journal article" date="2021" name="Nat. Commun.">
        <title>Genetic determinants of endophytism in the Arabidopsis root mycobiome.</title>
        <authorList>
            <person name="Mesny F."/>
            <person name="Miyauchi S."/>
            <person name="Thiergart T."/>
            <person name="Pickel B."/>
            <person name="Atanasova L."/>
            <person name="Karlsson M."/>
            <person name="Huettel B."/>
            <person name="Barry K.W."/>
            <person name="Haridas S."/>
            <person name="Chen C."/>
            <person name="Bauer D."/>
            <person name="Andreopoulos W."/>
            <person name="Pangilinan J."/>
            <person name="LaButti K."/>
            <person name="Riley R."/>
            <person name="Lipzen A."/>
            <person name="Clum A."/>
            <person name="Drula E."/>
            <person name="Henrissat B."/>
            <person name="Kohler A."/>
            <person name="Grigoriev I.V."/>
            <person name="Martin F.M."/>
            <person name="Hacquard S."/>
        </authorList>
    </citation>
    <scope>NUCLEOTIDE SEQUENCE</scope>
    <source>
        <strain evidence="3">MPI-CAGE-AT-0021</strain>
    </source>
</reference>
<evidence type="ECO:0000313" key="4">
    <source>
        <dbReference type="Proteomes" id="UP000717696"/>
    </source>
</evidence>
<dbReference type="PANTHER" id="PTHR43008">
    <property type="entry name" value="BENZIL REDUCTASE"/>
    <property type="match status" value="1"/>
</dbReference>
<accession>A0A9P9EA87</accession>
<dbReference type="GO" id="GO:0016616">
    <property type="term" value="F:oxidoreductase activity, acting on the CH-OH group of donors, NAD or NADP as acceptor"/>
    <property type="evidence" value="ECO:0007669"/>
    <property type="project" value="UniProtKB-ARBA"/>
</dbReference>
<dbReference type="FunFam" id="3.40.50.720:FF:000245">
    <property type="entry name" value="Short chain dehydrogenase, putative"/>
    <property type="match status" value="1"/>
</dbReference>
<proteinExistence type="inferred from homology"/>
<dbReference type="InterPro" id="IPR002347">
    <property type="entry name" value="SDR_fam"/>
</dbReference>
<keyword evidence="4" id="KW-1185">Reference proteome</keyword>
<dbReference type="PRINTS" id="PR00081">
    <property type="entry name" value="GDHRDH"/>
</dbReference>
<gene>
    <name evidence="3" type="ORF">B0J13DRAFT_101392</name>
</gene>
<dbReference type="Gene3D" id="3.40.50.720">
    <property type="entry name" value="NAD(P)-binding Rossmann-like Domain"/>
    <property type="match status" value="1"/>
</dbReference>
<comment type="caution">
    <text evidence="3">The sequence shown here is derived from an EMBL/GenBank/DDBJ whole genome shotgun (WGS) entry which is preliminary data.</text>
</comment>
<comment type="similarity">
    <text evidence="1">Belongs to the short-chain dehydrogenases/reductases (SDR) family.</text>
</comment>
<sequence>MSQTNSALETLTQDLPTVKVAAQPVTAPVHTLQTTSAADNASVNQRHLLPEFSLKDKVIVVSGGARGLGLVQIEALLEAGAQVWAIDRLESPESDPNSEFSRIARRAREELGSSLAYRQVDVRDSAQLNKIFEDVADQTGRLDGLIAAAGINQETPALEYTAEDADRMMSINFTGCFMTAQAAARQMVRLKKPGSICLIASMSGSIANKGMIAPVYNPSKAAVVQLGRSLASEWGKYGIRVNTLSPGYILTQMLQNLFDESPERQTLWAGENMLGRISSPKEFRGAAVFLLSDASSFMTGSDLIIDGGHTAW</sequence>
<organism evidence="3 4">
    <name type="scientific">Dactylonectria estremocensis</name>
    <dbReference type="NCBI Taxonomy" id="1079267"/>
    <lineage>
        <taxon>Eukaryota</taxon>
        <taxon>Fungi</taxon>
        <taxon>Dikarya</taxon>
        <taxon>Ascomycota</taxon>
        <taxon>Pezizomycotina</taxon>
        <taxon>Sordariomycetes</taxon>
        <taxon>Hypocreomycetidae</taxon>
        <taxon>Hypocreales</taxon>
        <taxon>Nectriaceae</taxon>
        <taxon>Dactylonectria</taxon>
    </lineage>
</organism>
<dbReference type="Pfam" id="PF13561">
    <property type="entry name" value="adh_short_C2"/>
    <property type="match status" value="1"/>
</dbReference>
<dbReference type="SUPFAM" id="SSF51735">
    <property type="entry name" value="NAD(P)-binding Rossmann-fold domains"/>
    <property type="match status" value="1"/>
</dbReference>
<dbReference type="GO" id="GO:0050664">
    <property type="term" value="F:oxidoreductase activity, acting on NAD(P)H, oxygen as acceptor"/>
    <property type="evidence" value="ECO:0007669"/>
    <property type="project" value="TreeGrafter"/>
</dbReference>
<dbReference type="PRINTS" id="PR00080">
    <property type="entry name" value="SDRFAMILY"/>
</dbReference>
<dbReference type="PANTHER" id="PTHR43008:SF4">
    <property type="entry name" value="CHAIN DEHYDROGENASE, PUTATIVE (AFU_ORTHOLOGUE AFUA_4G08710)-RELATED"/>
    <property type="match status" value="1"/>
</dbReference>
<dbReference type="EMBL" id="JAGMUU010000018">
    <property type="protein sequence ID" value="KAH7133407.1"/>
    <property type="molecule type" value="Genomic_DNA"/>
</dbReference>
<dbReference type="InterPro" id="IPR036291">
    <property type="entry name" value="NAD(P)-bd_dom_sf"/>
</dbReference>
<evidence type="ECO:0000256" key="2">
    <source>
        <dbReference type="ARBA" id="ARBA00023002"/>
    </source>
</evidence>
<protein>
    <submittedName>
        <fullName evidence="3">Uncharacterized protein</fullName>
    </submittedName>
</protein>
<evidence type="ECO:0000256" key="1">
    <source>
        <dbReference type="ARBA" id="ARBA00006484"/>
    </source>
</evidence>
<keyword evidence="2" id="KW-0560">Oxidoreductase</keyword>